<protein>
    <submittedName>
        <fullName evidence="3">Uncharacterized protein</fullName>
    </submittedName>
</protein>
<dbReference type="EMBL" id="JAADJG010000250">
    <property type="protein sequence ID" value="KAF4450469.1"/>
    <property type="molecule type" value="Genomic_DNA"/>
</dbReference>
<gene>
    <name evidence="3" type="ORF">F53441_6468</name>
</gene>
<feature type="signal peptide" evidence="2">
    <location>
        <begin position="1"/>
        <end position="18"/>
    </location>
</feature>
<organism evidence="3 4">
    <name type="scientific">Fusarium austroafricanum</name>
    <dbReference type="NCBI Taxonomy" id="2364996"/>
    <lineage>
        <taxon>Eukaryota</taxon>
        <taxon>Fungi</taxon>
        <taxon>Dikarya</taxon>
        <taxon>Ascomycota</taxon>
        <taxon>Pezizomycotina</taxon>
        <taxon>Sordariomycetes</taxon>
        <taxon>Hypocreomycetidae</taxon>
        <taxon>Hypocreales</taxon>
        <taxon>Nectriaceae</taxon>
        <taxon>Fusarium</taxon>
        <taxon>Fusarium concolor species complex</taxon>
    </lineage>
</organism>
<comment type="caution">
    <text evidence="3">The sequence shown here is derived from an EMBL/GenBank/DDBJ whole genome shotgun (WGS) entry which is preliminary data.</text>
</comment>
<accession>A0A8H4KIS9</accession>
<evidence type="ECO:0000256" key="1">
    <source>
        <dbReference type="SAM" id="MobiDB-lite"/>
    </source>
</evidence>
<name>A0A8H4KIS9_9HYPO</name>
<evidence type="ECO:0000313" key="4">
    <source>
        <dbReference type="Proteomes" id="UP000605986"/>
    </source>
</evidence>
<sequence length="230" mass="24421">MRLTFIFSVLQAIALVRAGGSNSTYGSIEESFPAILGSSAVANIHPTTRAESVVEKAFTPVYFFKRQTTTAPGTMQTLATTMNDETDTSAITPNTTIALLATSVTTSTSTATVPTVDGLTLIAFERAAGVDPGAETGSETGSEAGVEEDVEEDVEEEVVEDGADRRSGHHRAQSCVFSALYLDNSYNIVRLTCDPESTFGTPRQGLNDWSVTILSNGPCEHIKNKSNSTL</sequence>
<evidence type="ECO:0000313" key="3">
    <source>
        <dbReference type="EMBL" id="KAF4450469.1"/>
    </source>
</evidence>
<keyword evidence="4" id="KW-1185">Reference proteome</keyword>
<keyword evidence="2" id="KW-0732">Signal</keyword>
<dbReference type="Proteomes" id="UP000605986">
    <property type="component" value="Unassembled WGS sequence"/>
</dbReference>
<proteinExistence type="predicted"/>
<dbReference type="AlphaFoldDB" id="A0A8H4KIS9"/>
<feature type="region of interest" description="Disordered" evidence="1">
    <location>
        <begin position="130"/>
        <end position="153"/>
    </location>
</feature>
<evidence type="ECO:0000256" key="2">
    <source>
        <dbReference type="SAM" id="SignalP"/>
    </source>
</evidence>
<feature type="chain" id="PRO_5034687626" evidence="2">
    <location>
        <begin position="19"/>
        <end position="230"/>
    </location>
</feature>
<reference evidence="3" key="1">
    <citation type="submission" date="2020-01" db="EMBL/GenBank/DDBJ databases">
        <title>Identification and distribution of gene clusters putatively required for synthesis of sphingolipid metabolism inhibitors in phylogenetically diverse species of the filamentous fungus Fusarium.</title>
        <authorList>
            <person name="Kim H.-S."/>
            <person name="Busman M."/>
            <person name="Brown D.W."/>
            <person name="Divon H."/>
            <person name="Uhlig S."/>
            <person name="Proctor R.H."/>
        </authorList>
    </citation>
    <scope>NUCLEOTIDE SEQUENCE</scope>
    <source>
        <strain evidence="3">NRRL 53441</strain>
    </source>
</reference>